<gene>
    <name evidence="2" type="ORF">MNBD_UNCLBAC01-761</name>
</gene>
<dbReference type="EMBL" id="UOGJ01000120">
    <property type="protein sequence ID" value="VAX37149.1"/>
    <property type="molecule type" value="Genomic_DNA"/>
</dbReference>
<feature type="transmembrane region" description="Helical" evidence="1">
    <location>
        <begin position="6"/>
        <end position="24"/>
    </location>
</feature>
<accession>A0A3B1D4Q7</accession>
<dbReference type="SUPFAM" id="SSF74653">
    <property type="entry name" value="TolA/TonB C-terminal domain"/>
    <property type="match status" value="1"/>
</dbReference>
<dbReference type="Gene3D" id="3.30.1150.10">
    <property type="match status" value="1"/>
</dbReference>
<proteinExistence type="predicted"/>
<dbReference type="AlphaFoldDB" id="A0A3B1D4Q7"/>
<evidence type="ECO:0000256" key="1">
    <source>
        <dbReference type="SAM" id="Phobius"/>
    </source>
</evidence>
<evidence type="ECO:0008006" key="3">
    <source>
        <dbReference type="Google" id="ProtNLM"/>
    </source>
</evidence>
<keyword evidence="1" id="KW-1133">Transmembrane helix</keyword>
<dbReference type="Pfam" id="PF13103">
    <property type="entry name" value="TonB_2"/>
    <property type="match status" value="1"/>
</dbReference>
<evidence type="ECO:0000313" key="2">
    <source>
        <dbReference type="EMBL" id="VAX37149.1"/>
    </source>
</evidence>
<protein>
    <recommendedName>
        <fullName evidence="3">TonB C-terminal domain-containing protein</fullName>
    </recommendedName>
</protein>
<reference evidence="2" key="1">
    <citation type="submission" date="2018-06" db="EMBL/GenBank/DDBJ databases">
        <authorList>
            <person name="Zhirakovskaya E."/>
        </authorList>
    </citation>
    <scope>NUCLEOTIDE SEQUENCE</scope>
</reference>
<name>A0A3B1D4Q7_9ZZZZ</name>
<keyword evidence="1" id="KW-0812">Transmembrane</keyword>
<sequence>MGNRLFQISLIVSLLIHSILIIYLSHVKQKSVKKISKPIEVVYREIEMQKILKPKPSSKVLKLIKKNESKHHNVKILSKKHDMFSPIGKHIRDISKFSGRPKLDRKYIPKITPRDTQRKISIPLLKSEKITNPRYLSYNQSIRARIRQRAYTYVNHVNFVAGNVYLTFILASDGLLKNLQIIEEKTSANNYLRQTGLRSIQESSPFPPFPQDLKYPELTFNVVISFEVKE</sequence>
<keyword evidence="1" id="KW-0472">Membrane</keyword>
<organism evidence="2">
    <name type="scientific">hydrothermal vent metagenome</name>
    <dbReference type="NCBI Taxonomy" id="652676"/>
    <lineage>
        <taxon>unclassified sequences</taxon>
        <taxon>metagenomes</taxon>
        <taxon>ecological metagenomes</taxon>
    </lineage>
</organism>